<sequence>MAVGQIEPHCDDVPGAAQPSQMLGLLAPGYGYACPLGKNDLCRYQRPGREGSSEGRVDCLSRMSSQHIDHRATTPRLPLHQIRRMVPYTDHVTFVAH</sequence>
<protein>
    <submittedName>
        <fullName evidence="1">Uncharacterized protein</fullName>
    </submittedName>
</protein>
<keyword evidence="2" id="KW-1185">Reference proteome</keyword>
<evidence type="ECO:0000313" key="1">
    <source>
        <dbReference type="EMBL" id="QDV87921.1"/>
    </source>
</evidence>
<proteinExistence type="predicted"/>
<accession>A0ABX5Y358</accession>
<name>A0ABX5Y358_9BACT</name>
<evidence type="ECO:0000313" key="2">
    <source>
        <dbReference type="Proteomes" id="UP000318081"/>
    </source>
</evidence>
<dbReference type="Proteomes" id="UP000318081">
    <property type="component" value="Chromosome"/>
</dbReference>
<organism evidence="1 2">
    <name type="scientific">Stieleria magnilauensis</name>
    <dbReference type="NCBI Taxonomy" id="2527963"/>
    <lineage>
        <taxon>Bacteria</taxon>
        <taxon>Pseudomonadati</taxon>
        <taxon>Planctomycetota</taxon>
        <taxon>Planctomycetia</taxon>
        <taxon>Pirellulales</taxon>
        <taxon>Pirellulaceae</taxon>
        <taxon>Stieleria</taxon>
    </lineage>
</organism>
<dbReference type="EMBL" id="CP036432">
    <property type="protein sequence ID" value="QDV87921.1"/>
    <property type="molecule type" value="Genomic_DNA"/>
</dbReference>
<reference evidence="1 2" key="1">
    <citation type="submission" date="2019-02" db="EMBL/GenBank/DDBJ databases">
        <title>Deep-cultivation of Planctomycetes and their phenomic and genomic characterization uncovers novel biology.</title>
        <authorList>
            <person name="Wiegand S."/>
            <person name="Jogler M."/>
            <person name="Boedeker C."/>
            <person name="Pinto D."/>
            <person name="Vollmers J."/>
            <person name="Rivas-Marin E."/>
            <person name="Kohn T."/>
            <person name="Peeters S.H."/>
            <person name="Heuer A."/>
            <person name="Rast P."/>
            <person name="Oberbeckmann S."/>
            <person name="Bunk B."/>
            <person name="Jeske O."/>
            <person name="Meyerdierks A."/>
            <person name="Storesund J.E."/>
            <person name="Kallscheuer N."/>
            <person name="Luecker S."/>
            <person name="Lage O.M."/>
            <person name="Pohl T."/>
            <person name="Merkel B.J."/>
            <person name="Hornburger P."/>
            <person name="Mueller R.-W."/>
            <person name="Bruemmer F."/>
            <person name="Labrenz M."/>
            <person name="Spormann A.M."/>
            <person name="Op den Camp H."/>
            <person name="Overmann J."/>
            <person name="Amann R."/>
            <person name="Jetten M.S.M."/>
            <person name="Mascher T."/>
            <person name="Medema M.H."/>
            <person name="Devos D.P."/>
            <person name="Kaster A.-K."/>
            <person name="Ovreas L."/>
            <person name="Rohde M."/>
            <person name="Galperin M.Y."/>
            <person name="Jogler C."/>
        </authorList>
    </citation>
    <scope>NUCLEOTIDE SEQUENCE [LARGE SCALE GENOMIC DNA]</scope>
    <source>
        <strain evidence="1 2">TBK1r</strain>
    </source>
</reference>
<gene>
    <name evidence="1" type="ORF">TBK1r_69530</name>
</gene>